<dbReference type="EC" id="3.1.2.-" evidence="4"/>
<reference evidence="4" key="1">
    <citation type="journal article" date="2022" name="Int. J. Syst. Evol. Microbiol.">
        <title>Pseudomonas aegrilactucae sp. nov. and Pseudomonas morbosilactucae sp. nov., pathogens causing bacterial rot of lettuce in Japan.</title>
        <authorList>
            <person name="Sawada H."/>
            <person name="Fujikawa T."/>
            <person name="Satou M."/>
        </authorList>
    </citation>
    <scope>NUCLEOTIDE SEQUENCE</scope>
    <source>
        <strain evidence="4">0166_1</strain>
    </source>
</reference>
<protein>
    <submittedName>
        <fullName evidence="4">Acyl-CoA thioester hydrolase YbgC</fullName>
        <ecNumber evidence="4">3.1.2.-</ecNumber>
    </submittedName>
</protein>
<comment type="similarity">
    <text evidence="1">Belongs to the 4-hydroxybenzoyl-CoA thioesterase family.</text>
</comment>
<dbReference type="AlphaFoldDB" id="A0A9E6Y3F9"/>
<dbReference type="PIRSF" id="PIRSF003230">
    <property type="entry name" value="YbgC"/>
    <property type="match status" value="1"/>
</dbReference>
<evidence type="ECO:0000256" key="2">
    <source>
        <dbReference type="ARBA" id="ARBA00022801"/>
    </source>
</evidence>
<proteinExistence type="inferred from homology"/>
<name>A0A9E6Y3F9_9ACTN</name>
<evidence type="ECO:0000256" key="1">
    <source>
        <dbReference type="ARBA" id="ARBA00005953"/>
    </source>
</evidence>
<dbReference type="Gene3D" id="3.10.129.10">
    <property type="entry name" value="Hotdog Thioesterase"/>
    <property type="match status" value="1"/>
</dbReference>
<dbReference type="RefSeq" id="WP_259313174.1">
    <property type="nucleotide sequence ID" value="NZ_CP087164.1"/>
</dbReference>
<dbReference type="InterPro" id="IPR006683">
    <property type="entry name" value="Thioestr_dom"/>
</dbReference>
<dbReference type="CDD" id="cd00586">
    <property type="entry name" value="4HBT"/>
    <property type="match status" value="1"/>
</dbReference>
<dbReference type="EMBL" id="CP087164">
    <property type="protein sequence ID" value="UGS39170.1"/>
    <property type="molecule type" value="Genomic_DNA"/>
</dbReference>
<feature type="domain" description="Thioesterase" evidence="3">
    <location>
        <begin position="19"/>
        <end position="101"/>
    </location>
</feature>
<keyword evidence="5" id="KW-1185">Reference proteome</keyword>
<dbReference type="NCBIfam" id="TIGR00051">
    <property type="entry name" value="YbgC/FadM family acyl-CoA thioesterase"/>
    <property type="match status" value="1"/>
</dbReference>
<dbReference type="Pfam" id="PF03061">
    <property type="entry name" value="4HBT"/>
    <property type="match status" value="1"/>
</dbReference>
<dbReference type="SUPFAM" id="SSF54637">
    <property type="entry name" value="Thioesterase/thiol ester dehydrase-isomerase"/>
    <property type="match status" value="1"/>
</dbReference>
<dbReference type="InterPro" id="IPR029069">
    <property type="entry name" value="HotDog_dom_sf"/>
</dbReference>
<keyword evidence="2 4" id="KW-0378">Hydrolase</keyword>
<evidence type="ECO:0000313" key="5">
    <source>
        <dbReference type="Proteomes" id="UP001162834"/>
    </source>
</evidence>
<dbReference type="KEGG" id="sbae:DSM104329_05602"/>
<gene>
    <name evidence="4" type="primary">ybgC</name>
    <name evidence="4" type="ORF">DSM104329_05602</name>
</gene>
<dbReference type="Proteomes" id="UP001162834">
    <property type="component" value="Chromosome"/>
</dbReference>
<dbReference type="InterPro" id="IPR006684">
    <property type="entry name" value="YbgC/YbaW"/>
</dbReference>
<dbReference type="PANTHER" id="PTHR31793:SF27">
    <property type="entry name" value="NOVEL THIOESTERASE SUPERFAMILY DOMAIN AND SAPOSIN A-TYPE DOMAIN CONTAINING PROTEIN (0610012H03RIK)"/>
    <property type="match status" value="1"/>
</dbReference>
<evidence type="ECO:0000259" key="3">
    <source>
        <dbReference type="Pfam" id="PF03061"/>
    </source>
</evidence>
<sequence length="135" mass="15045">MGEPFRHALRVRFSECDPQGIVFNGNYLVFFDVALTELFRAALGSWHEMVRRGTDLLLVESRVTYRAPAHSDDLVDVELAIARLGTTSLTLTGRILRGGDLLTDADLHYVGVSPESHEKQPLPPWLRAALEPYAA</sequence>
<dbReference type="PANTHER" id="PTHR31793">
    <property type="entry name" value="4-HYDROXYBENZOYL-COA THIOESTERASE FAMILY MEMBER"/>
    <property type="match status" value="1"/>
</dbReference>
<dbReference type="GO" id="GO:0047617">
    <property type="term" value="F:fatty acyl-CoA hydrolase activity"/>
    <property type="evidence" value="ECO:0007669"/>
    <property type="project" value="TreeGrafter"/>
</dbReference>
<evidence type="ECO:0000313" key="4">
    <source>
        <dbReference type="EMBL" id="UGS39170.1"/>
    </source>
</evidence>
<dbReference type="InterPro" id="IPR050563">
    <property type="entry name" value="4-hydroxybenzoyl-CoA_TE"/>
</dbReference>
<organism evidence="4 5">
    <name type="scientific">Capillimicrobium parvum</name>
    <dbReference type="NCBI Taxonomy" id="2884022"/>
    <lineage>
        <taxon>Bacteria</taxon>
        <taxon>Bacillati</taxon>
        <taxon>Actinomycetota</taxon>
        <taxon>Thermoleophilia</taxon>
        <taxon>Solirubrobacterales</taxon>
        <taxon>Capillimicrobiaceae</taxon>
        <taxon>Capillimicrobium</taxon>
    </lineage>
</organism>
<accession>A0A9E6Y3F9</accession>